<evidence type="ECO:0000313" key="2">
    <source>
        <dbReference type="EMBL" id="KAJ8359739.1"/>
    </source>
</evidence>
<evidence type="ECO:0000256" key="1">
    <source>
        <dbReference type="SAM" id="MobiDB-lite"/>
    </source>
</evidence>
<accession>A0A9Q1FJ93</accession>
<feature type="region of interest" description="Disordered" evidence="1">
    <location>
        <begin position="1"/>
        <end position="37"/>
    </location>
</feature>
<name>A0A9Q1FJ93_SYNKA</name>
<dbReference type="EMBL" id="JAINUF010000005">
    <property type="protein sequence ID" value="KAJ8359739.1"/>
    <property type="molecule type" value="Genomic_DNA"/>
</dbReference>
<organism evidence="2 3">
    <name type="scientific">Synaphobranchus kaupii</name>
    <name type="common">Kaup's arrowtooth eel</name>
    <dbReference type="NCBI Taxonomy" id="118154"/>
    <lineage>
        <taxon>Eukaryota</taxon>
        <taxon>Metazoa</taxon>
        <taxon>Chordata</taxon>
        <taxon>Craniata</taxon>
        <taxon>Vertebrata</taxon>
        <taxon>Euteleostomi</taxon>
        <taxon>Actinopterygii</taxon>
        <taxon>Neopterygii</taxon>
        <taxon>Teleostei</taxon>
        <taxon>Anguilliformes</taxon>
        <taxon>Synaphobranchidae</taxon>
        <taxon>Synaphobranchus</taxon>
    </lineage>
</organism>
<sequence length="74" mass="8289">MVCSGRNAPGHSECAASSALRKHVSVKGDRKRVKEKSSSRAAEMLDVCWLASHEVRMPSGQKNTHIWIYPHKQM</sequence>
<feature type="compositionally biased region" description="Basic residues" evidence="1">
    <location>
        <begin position="20"/>
        <end position="34"/>
    </location>
</feature>
<dbReference type="AlphaFoldDB" id="A0A9Q1FJ93"/>
<comment type="caution">
    <text evidence="2">The sequence shown here is derived from an EMBL/GenBank/DDBJ whole genome shotgun (WGS) entry which is preliminary data.</text>
</comment>
<proteinExistence type="predicted"/>
<protein>
    <submittedName>
        <fullName evidence="2">Uncharacterized protein</fullName>
    </submittedName>
</protein>
<evidence type="ECO:0000313" key="3">
    <source>
        <dbReference type="Proteomes" id="UP001152622"/>
    </source>
</evidence>
<reference evidence="2" key="1">
    <citation type="journal article" date="2023" name="Science">
        <title>Genome structures resolve the early diversification of teleost fishes.</title>
        <authorList>
            <person name="Parey E."/>
            <person name="Louis A."/>
            <person name="Montfort J."/>
            <person name="Bouchez O."/>
            <person name="Roques C."/>
            <person name="Iampietro C."/>
            <person name="Lluch J."/>
            <person name="Castinel A."/>
            <person name="Donnadieu C."/>
            <person name="Desvignes T."/>
            <person name="Floi Bucao C."/>
            <person name="Jouanno E."/>
            <person name="Wen M."/>
            <person name="Mejri S."/>
            <person name="Dirks R."/>
            <person name="Jansen H."/>
            <person name="Henkel C."/>
            <person name="Chen W.J."/>
            <person name="Zahm M."/>
            <person name="Cabau C."/>
            <person name="Klopp C."/>
            <person name="Thompson A.W."/>
            <person name="Robinson-Rechavi M."/>
            <person name="Braasch I."/>
            <person name="Lecointre G."/>
            <person name="Bobe J."/>
            <person name="Postlethwait J.H."/>
            <person name="Berthelot C."/>
            <person name="Roest Crollius H."/>
            <person name="Guiguen Y."/>
        </authorList>
    </citation>
    <scope>NUCLEOTIDE SEQUENCE</scope>
    <source>
        <strain evidence="2">WJC10195</strain>
    </source>
</reference>
<dbReference type="Proteomes" id="UP001152622">
    <property type="component" value="Chromosome 5"/>
</dbReference>
<keyword evidence="3" id="KW-1185">Reference proteome</keyword>
<gene>
    <name evidence="2" type="ORF">SKAU_G00162640</name>
</gene>